<evidence type="ECO:0000256" key="1">
    <source>
        <dbReference type="ARBA" id="ARBA00009820"/>
    </source>
</evidence>
<comment type="similarity">
    <text evidence="1">Belongs to the TolB family.</text>
</comment>
<feature type="chain" id="PRO_5006133118" description="DUF5050 domain-containing protein" evidence="2">
    <location>
        <begin position="29"/>
        <end position="620"/>
    </location>
</feature>
<gene>
    <name evidence="3" type="ORF">SE18_22080</name>
</gene>
<evidence type="ECO:0008006" key="5">
    <source>
        <dbReference type="Google" id="ProtNLM"/>
    </source>
</evidence>
<dbReference type="STRING" id="70996.SE18_22080"/>
<name>A0A0P6XLX8_9CHLR</name>
<dbReference type="Gene3D" id="2.120.10.30">
    <property type="entry name" value="TolB, C-terminal domain"/>
    <property type="match status" value="2"/>
</dbReference>
<evidence type="ECO:0000313" key="3">
    <source>
        <dbReference type="EMBL" id="KPL81351.1"/>
    </source>
</evidence>
<feature type="signal peptide" evidence="2">
    <location>
        <begin position="1"/>
        <end position="28"/>
    </location>
</feature>
<sequence>MSRLKVRLTGLLSAFVMVSTLFQGTASAAPWANRSAFVSPKFEEVWRRSDDPRVRDGRSLYWGFGPWFDYNEYYRESPNGLRRVQYFDKARMEINGINGNTDVTNGLLVVELVSGQLKTGDNAYDNAFRNAADRVPVAGDGYQTNSNSPTYASFAAVSTFNNNGYRDPDRRDQSVADAIDKSGNKSTRNDLRDAYKDQTKLVVYNATTGHNIPQVFWDFLNRTGPIVVNGQRTTGSIVDWTSAMGLPISDPYWVKATVGGVQKDILVQLFERRILTYTPTNDAAYQVEMGNVGQHYFQWRYTHLGTPWNSSEPSLPIAFGSKRDGGAEWDTYTMNGDGTSQLLYGSNDSKETVPYSWVRSWDPSKVKLFVDSRRGNGANRQIWTVGADGAMTRVTYTDGTPTPPGVPYQGYVGTPSNDYNASVSPDGSKLAFVSDRSGKPQIFVSYTNGASQTQVTLDDCVHETPSWSADGRYLYWSASCGTNAKYNIYRAELNWLADQPTNDYPYLSLELRNTVNLTNSTTSDNGFPRVSPDGSKIVFTSNRDGNSEVYLMNADGTNQTRLTNSSAEDSAPSWKLDGTKIAFDSNRDGNWNIYVMNIDGTGQSQLTNNSADDRWNVWGQ</sequence>
<proteinExistence type="inferred from homology"/>
<dbReference type="SUPFAM" id="SSF82171">
    <property type="entry name" value="DPP6 N-terminal domain-like"/>
    <property type="match status" value="1"/>
</dbReference>
<dbReference type="PANTHER" id="PTHR36842">
    <property type="entry name" value="PROTEIN TOLB HOMOLOG"/>
    <property type="match status" value="1"/>
</dbReference>
<reference evidence="3 4" key="1">
    <citation type="submission" date="2015-07" db="EMBL/GenBank/DDBJ databases">
        <title>Whole genome sequence of Herpetosiphon geysericola DSM 7119.</title>
        <authorList>
            <person name="Hemp J."/>
            <person name="Ward L.M."/>
            <person name="Pace L.A."/>
            <person name="Fischer W.W."/>
        </authorList>
    </citation>
    <scope>NUCLEOTIDE SEQUENCE [LARGE SCALE GENOMIC DNA]</scope>
    <source>
        <strain evidence="3 4">DSM 7119</strain>
    </source>
</reference>
<keyword evidence="2" id="KW-0732">Signal</keyword>
<accession>A0A0P6XLX8</accession>
<protein>
    <recommendedName>
        <fullName evidence="5">DUF5050 domain-containing protein</fullName>
    </recommendedName>
</protein>
<dbReference type="Proteomes" id="UP000050277">
    <property type="component" value="Unassembled WGS sequence"/>
</dbReference>
<dbReference type="EMBL" id="LGKP01000035">
    <property type="protein sequence ID" value="KPL81351.1"/>
    <property type="molecule type" value="Genomic_DNA"/>
</dbReference>
<dbReference type="InterPro" id="IPR011042">
    <property type="entry name" value="6-blade_b-propeller_TolB-like"/>
</dbReference>
<dbReference type="OrthoDB" id="146594at2"/>
<organism evidence="3 4">
    <name type="scientific">Herpetosiphon geysericola</name>
    <dbReference type="NCBI Taxonomy" id="70996"/>
    <lineage>
        <taxon>Bacteria</taxon>
        <taxon>Bacillati</taxon>
        <taxon>Chloroflexota</taxon>
        <taxon>Chloroflexia</taxon>
        <taxon>Herpetosiphonales</taxon>
        <taxon>Herpetosiphonaceae</taxon>
        <taxon>Herpetosiphon</taxon>
    </lineage>
</organism>
<evidence type="ECO:0000256" key="2">
    <source>
        <dbReference type="SAM" id="SignalP"/>
    </source>
</evidence>
<dbReference type="AlphaFoldDB" id="A0A0P6XLX8"/>
<dbReference type="PANTHER" id="PTHR36842:SF1">
    <property type="entry name" value="PROTEIN TOLB"/>
    <property type="match status" value="1"/>
</dbReference>
<comment type="caution">
    <text evidence="3">The sequence shown here is derived from an EMBL/GenBank/DDBJ whole genome shotgun (WGS) entry which is preliminary data.</text>
</comment>
<dbReference type="Pfam" id="PF07676">
    <property type="entry name" value="PD40"/>
    <property type="match status" value="4"/>
</dbReference>
<dbReference type="InterPro" id="IPR011659">
    <property type="entry name" value="WD40"/>
</dbReference>
<dbReference type="PATRIC" id="fig|70996.4.peg.2234"/>
<keyword evidence="4" id="KW-1185">Reference proteome</keyword>
<dbReference type="RefSeq" id="WP_054536629.1">
    <property type="nucleotide sequence ID" value="NZ_LGKP01000035.1"/>
</dbReference>
<evidence type="ECO:0000313" key="4">
    <source>
        <dbReference type="Proteomes" id="UP000050277"/>
    </source>
</evidence>